<evidence type="ECO:0000313" key="3">
    <source>
        <dbReference type="Proteomes" id="UP001529235"/>
    </source>
</evidence>
<organism evidence="2 3">
    <name type="scientific">Ignisphaera cupida</name>
    <dbReference type="NCBI Taxonomy" id="3050454"/>
    <lineage>
        <taxon>Archaea</taxon>
        <taxon>Thermoproteota</taxon>
        <taxon>Thermoprotei</taxon>
        <taxon>Desulfurococcales</taxon>
        <taxon>Desulfurococcaceae</taxon>
        <taxon>Ignisphaera</taxon>
    </lineage>
</organism>
<accession>A0ABD4ZBC4</accession>
<evidence type="ECO:0000256" key="1">
    <source>
        <dbReference type="SAM" id="Phobius"/>
    </source>
</evidence>
<keyword evidence="3" id="KW-1185">Reference proteome</keyword>
<keyword evidence="1" id="KW-0812">Transmembrane</keyword>
<comment type="caution">
    <text evidence="2">The sequence shown here is derived from an EMBL/GenBank/DDBJ whole genome shotgun (WGS) entry which is preliminary data.</text>
</comment>
<evidence type="ECO:0000313" key="2">
    <source>
        <dbReference type="EMBL" id="MDK6029393.1"/>
    </source>
</evidence>
<feature type="transmembrane region" description="Helical" evidence="1">
    <location>
        <begin position="277"/>
        <end position="298"/>
    </location>
</feature>
<dbReference type="AlphaFoldDB" id="A0ABD4ZBC4"/>
<feature type="transmembrane region" description="Helical" evidence="1">
    <location>
        <begin position="7"/>
        <end position="26"/>
    </location>
</feature>
<name>A0ABD4ZBC4_9CREN</name>
<dbReference type="EMBL" id="JASNVW010000007">
    <property type="protein sequence ID" value="MDK6029393.1"/>
    <property type="molecule type" value="Genomic_DNA"/>
</dbReference>
<reference evidence="2 3" key="1">
    <citation type="submission" date="2023-05" db="EMBL/GenBank/DDBJ databases">
        <title>A new hyperthermophilic archaea 'Ignisphaera cupida' sp. nov. and description of the family 'Ignisphaeraceae' fam. nov.</title>
        <authorList>
            <person name="Podosokorskaya O.A."/>
            <person name="Elcheninov A.G."/>
            <person name="Klukina A."/>
            <person name="Merkel A.Y."/>
        </authorList>
    </citation>
    <scope>NUCLEOTIDE SEQUENCE [LARGE SCALE GENOMIC DNA]</scope>
    <source>
        <strain evidence="2 3">4213-co</strain>
    </source>
</reference>
<protein>
    <submittedName>
        <fullName evidence="2">Uncharacterized protein</fullName>
    </submittedName>
</protein>
<sequence>MIEKNKLYLTLISISIFTILILNTIAGQAENPNITIKINGDGVATVYITTQISIGVTGVDLPVKPIESSIEVTASTATEWVLMGDTLYIASSANATATISYIANVTIVNGLLQLNITKPVVVRLVISPNIILLSIPNETLFYESTANETVIVFKGPATIQYTIAVPTTQTTTTAITAIPPTPTPTPTPLPTTTSVLTTSLPTTSTSATTLAKTSTPQTYQSTTTSSTIISPSYTSYTSATSIATTVTTYTTYSSYTSAIGTSSLGTSSATPAQPVSMSTILIIIIVLVVVAILVILLVRR</sequence>
<dbReference type="Proteomes" id="UP001529235">
    <property type="component" value="Unassembled WGS sequence"/>
</dbReference>
<keyword evidence="1" id="KW-1133">Transmembrane helix</keyword>
<keyword evidence="1" id="KW-0472">Membrane</keyword>
<gene>
    <name evidence="2" type="ORF">QPL79_08460</name>
</gene>
<proteinExistence type="predicted"/>
<dbReference type="RefSeq" id="WP_285274378.1">
    <property type="nucleotide sequence ID" value="NZ_JASNVW010000007.1"/>
</dbReference>